<evidence type="ECO:0000313" key="5">
    <source>
        <dbReference type="EMBL" id="KKE82462.1"/>
    </source>
</evidence>
<dbReference type="GO" id="GO:0003677">
    <property type="term" value="F:DNA binding"/>
    <property type="evidence" value="ECO:0007669"/>
    <property type="project" value="UniProtKB-KW"/>
</dbReference>
<protein>
    <recommendedName>
        <fullName evidence="4">HTH hxlR-type domain-containing protein</fullName>
    </recommendedName>
</protein>
<accession>A0A0F6A8B7</accession>
<dbReference type="Gene3D" id="1.10.10.10">
    <property type="entry name" value="Winged helix-like DNA-binding domain superfamily/Winged helix DNA-binding domain"/>
    <property type="match status" value="1"/>
</dbReference>
<gene>
    <name evidence="5" type="ORF">N479_18485</name>
</gene>
<dbReference type="PATRIC" id="fig|1129367.4.peg.3684"/>
<keyword evidence="2" id="KW-0238">DNA-binding</keyword>
<dbReference type="PROSITE" id="PS51118">
    <property type="entry name" value="HTH_HXLR"/>
    <property type="match status" value="1"/>
</dbReference>
<feature type="domain" description="HTH hxlR-type" evidence="4">
    <location>
        <begin position="7"/>
        <end position="106"/>
    </location>
</feature>
<evidence type="ECO:0000259" key="4">
    <source>
        <dbReference type="PROSITE" id="PS51118"/>
    </source>
</evidence>
<dbReference type="SUPFAM" id="SSF46785">
    <property type="entry name" value="Winged helix' DNA-binding domain"/>
    <property type="match status" value="1"/>
</dbReference>
<dbReference type="RefSeq" id="WP_080928406.1">
    <property type="nucleotide sequence ID" value="NZ_AUXW01000163.1"/>
</dbReference>
<reference evidence="5 6" key="1">
    <citation type="journal article" date="2015" name="BMC Genomics">
        <title>Genome mining reveals unlocked bioactive potential of marine Gram-negative bacteria.</title>
        <authorList>
            <person name="Machado H."/>
            <person name="Sonnenschein E.C."/>
            <person name="Melchiorsen J."/>
            <person name="Gram L."/>
        </authorList>
    </citation>
    <scope>NUCLEOTIDE SEQUENCE [LARGE SCALE GENOMIC DNA]</scope>
    <source>
        <strain evidence="5 6">S4054</strain>
    </source>
</reference>
<dbReference type="InterPro" id="IPR036388">
    <property type="entry name" value="WH-like_DNA-bd_sf"/>
</dbReference>
<keyword evidence="1" id="KW-0805">Transcription regulation</keyword>
<dbReference type="EMBL" id="AUXW01000163">
    <property type="protein sequence ID" value="KKE82462.1"/>
    <property type="molecule type" value="Genomic_DNA"/>
</dbReference>
<comment type="caution">
    <text evidence="5">The sequence shown here is derived from an EMBL/GenBank/DDBJ whole genome shotgun (WGS) entry which is preliminary data.</text>
</comment>
<evidence type="ECO:0000256" key="1">
    <source>
        <dbReference type="ARBA" id="ARBA00023015"/>
    </source>
</evidence>
<dbReference type="InterPro" id="IPR002577">
    <property type="entry name" value="HTH_HxlR"/>
</dbReference>
<evidence type="ECO:0000313" key="6">
    <source>
        <dbReference type="Proteomes" id="UP000033434"/>
    </source>
</evidence>
<organism evidence="5 6">
    <name type="scientific">Pseudoalteromonas luteoviolacea S4054</name>
    <dbReference type="NCBI Taxonomy" id="1129367"/>
    <lineage>
        <taxon>Bacteria</taxon>
        <taxon>Pseudomonadati</taxon>
        <taxon>Pseudomonadota</taxon>
        <taxon>Gammaproteobacteria</taxon>
        <taxon>Alteromonadales</taxon>
        <taxon>Pseudoalteromonadaceae</taxon>
        <taxon>Pseudoalteromonas</taxon>
    </lineage>
</organism>
<dbReference type="Pfam" id="PF01638">
    <property type="entry name" value="HxlR"/>
    <property type="match status" value="1"/>
</dbReference>
<dbReference type="Proteomes" id="UP000033434">
    <property type="component" value="Unassembled WGS sequence"/>
</dbReference>
<dbReference type="InterPro" id="IPR036390">
    <property type="entry name" value="WH_DNA-bd_sf"/>
</dbReference>
<keyword evidence="3" id="KW-0804">Transcription</keyword>
<name>A0A0F6A8B7_9GAMM</name>
<evidence type="ECO:0000256" key="2">
    <source>
        <dbReference type="ARBA" id="ARBA00023125"/>
    </source>
</evidence>
<proteinExistence type="predicted"/>
<dbReference type="PANTHER" id="PTHR33204:SF37">
    <property type="entry name" value="HTH-TYPE TRANSCRIPTIONAL REGULATOR YODB"/>
    <property type="match status" value="1"/>
</dbReference>
<dbReference type="AlphaFoldDB" id="A0A0F6A8B7"/>
<sequence length="132" mass="15191">MTKRSDCPISNLLDIVGDKWSLLIIRDLMFFAKHSYSELQNSEEKMATNILSSRLEKLEKQGLIKKLPDEKDKRKKVYQLTEPGIDLMPTLLEMILWSAKHASNLNIPTQLVERAQSDRAALLKDLIANIRQ</sequence>
<evidence type="ECO:0000256" key="3">
    <source>
        <dbReference type="ARBA" id="ARBA00023163"/>
    </source>
</evidence>
<dbReference type="PANTHER" id="PTHR33204">
    <property type="entry name" value="TRANSCRIPTIONAL REGULATOR, MARR FAMILY"/>
    <property type="match status" value="1"/>
</dbReference>